<dbReference type="Proteomes" id="UP000095284">
    <property type="component" value="Unplaced"/>
</dbReference>
<name>A0A1I7STG0_BURXY</name>
<evidence type="ECO:0000256" key="3">
    <source>
        <dbReference type="ARBA" id="ARBA00023235"/>
    </source>
</evidence>
<dbReference type="PANTHER" id="PTHR43684">
    <property type="match status" value="1"/>
</dbReference>
<organism evidence="4 5">
    <name type="scientific">Bursaphelenchus xylophilus</name>
    <name type="common">Pinewood nematode worm</name>
    <name type="synonym">Aphelenchoides xylophilus</name>
    <dbReference type="NCBI Taxonomy" id="6326"/>
    <lineage>
        <taxon>Eukaryota</taxon>
        <taxon>Metazoa</taxon>
        <taxon>Ecdysozoa</taxon>
        <taxon>Nematoda</taxon>
        <taxon>Chromadorea</taxon>
        <taxon>Rhabditida</taxon>
        <taxon>Tylenchina</taxon>
        <taxon>Tylenchomorpha</taxon>
        <taxon>Aphelenchoidea</taxon>
        <taxon>Aphelenchoididae</taxon>
        <taxon>Bursaphelenchus</taxon>
    </lineage>
</organism>
<sequence>MGRIRANRLLLFSEKIDANEAKVLGLVTEVVPHAQFQSFCDKQLKKASQLAPGALLKIKSQIMDGEYRKALRNTHKEEAIALEQKYRTSEMFEFMINAIKQRKAKL</sequence>
<dbReference type="AlphaFoldDB" id="A0A1I7STG0"/>
<dbReference type="GO" id="GO:0005777">
    <property type="term" value="C:peroxisome"/>
    <property type="evidence" value="ECO:0007669"/>
    <property type="project" value="UniProtKB-SubCell"/>
</dbReference>
<dbReference type="InterPro" id="IPR001753">
    <property type="entry name" value="Enoyl-CoA_hydra/iso"/>
</dbReference>
<evidence type="ECO:0000256" key="1">
    <source>
        <dbReference type="ARBA" id="ARBA00004275"/>
    </source>
</evidence>
<dbReference type="InterPro" id="IPR051053">
    <property type="entry name" value="ECH/Chromodomain_protein"/>
</dbReference>
<dbReference type="SUPFAM" id="SSF52096">
    <property type="entry name" value="ClpP/crotonase"/>
    <property type="match status" value="1"/>
</dbReference>
<dbReference type="GO" id="GO:0004165">
    <property type="term" value="F:delta(3)-delta(2)-enoyl-CoA isomerase activity"/>
    <property type="evidence" value="ECO:0007669"/>
    <property type="project" value="UniProtKB-ARBA"/>
</dbReference>
<dbReference type="Pfam" id="PF00378">
    <property type="entry name" value="ECH_1"/>
    <property type="match status" value="1"/>
</dbReference>
<keyword evidence="2" id="KW-0576">Peroxisome</keyword>
<evidence type="ECO:0000313" key="5">
    <source>
        <dbReference type="WBParaSite" id="BXY_1633000.1"/>
    </source>
</evidence>
<proteinExistence type="predicted"/>
<protein>
    <submittedName>
        <fullName evidence="5">Precorrin-2 dehydrogenase</fullName>
    </submittedName>
</protein>
<evidence type="ECO:0000256" key="2">
    <source>
        <dbReference type="ARBA" id="ARBA00023140"/>
    </source>
</evidence>
<dbReference type="PANTHER" id="PTHR43684:SF1">
    <property type="entry name" value="ENOYL-COA DELTA ISOMERASE 2"/>
    <property type="match status" value="1"/>
</dbReference>
<reference evidence="5" key="1">
    <citation type="submission" date="2016-11" db="UniProtKB">
        <authorList>
            <consortium name="WormBaseParasite"/>
        </authorList>
    </citation>
    <scope>IDENTIFICATION</scope>
</reference>
<comment type="subcellular location">
    <subcellularLocation>
        <location evidence="1">Peroxisome</location>
    </subcellularLocation>
</comment>
<dbReference type="InterPro" id="IPR029045">
    <property type="entry name" value="ClpP/crotonase-like_dom_sf"/>
</dbReference>
<dbReference type="WBParaSite" id="BXY_1633000.1">
    <property type="protein sequence ID" value="BXY_1633000.1"/>
    <property type="gene ID" value="BXY_1633000"/>
</dbReference>
<dbReference type="Gene3D" id="3.90.226.10">
    <property type="entry name" value="2-enoyl-CoA Hydratase, Chain A, domain 1"/>
    <property type="match status" value="1"/>
</dbReference>
<evidence type="ECO:0000313" key="4">
    <source>
        <dbReference type="Proteomes" id="UP000095284"/>
    </source>
</evidence>
<keyword evidence="3" id="KW-0413">Isomerase</keyword>
<accession>A0A1I7STG0</accession>